<keyword evidence="2" id="KW-1185">Reference proteome</keyword>
<protein>
    <submittedName>
        <fullName evidence="1">Uncharacterized protein</fullName>
    </submittedName>
</protein>
<proteinExistence type="predicted"/>
<gene>
    <name evidence="1" type="ORF">CC86DRAFT_48909</name>
</gene>
<sequence>MSDYSVVIARLLFPSRQPCRDDMQEPICNLSESNSMLFSNSKQAMKFVLTVRRLQLRGTFSAICSNMFGNLKIRRWPANKSDEKVFLRLARGGGWRYLSEDMRRSSQNASVS</sequence>
<reference evidence="1" key="1">
    <citation type="journal article" date="2020" name="Stud. Mycol.">
        <title>101 Dothideomycetes genomes: a test case for predicting lifestyles and emergence of pathogens.</title>
        <authorList>
            <person name="Haridas S."/>
            <person name="Albert R."/>
            <person name="Binder M."/>
            <person name="Bloem J."/>
            <person name="Labutti K."/>
            <person name="Salamov A."/>
            <person name="Andreopoulos B."/>
            <person name="Baker S."/>
            <person name="Barry K."/>
            <person name="Bills G."/>
            <person name="Bluhm B."/>
            <person name="Cannon C."/>
            <person name="Castanera R."/>
            <person name="Culley D."/>
            <person name="Daum C."/>
            <person name="Ezra D."/>
            <person name="Gonzalez J."/>
            <person name="Henrissat B."/>
            <person name="Kuo A."/>
            <person name="Liang C."/>
            <person name="Lipzen A."/>
            <person name="Lutzoni F."/>
            <person name="Magnuson J."/>
            <person name="Mondo S."/>
            <person name="Nolan M."/>
            <person name="Ohm R."/>
            <person name="Pangilinan J."/>
            <person name="Park H.-J."/>
            <person name="Ramirez L."/>
            <person name="Alfaro M."/>
            <person name="Sun H."/>
            <person name="Tritt A."/>
            <person name="Yoshinaga Y."/>
            <person name="Zwiers L.-H."/>
            <person name="Turgeon B."/>
            <person name="Goodwin S."/>
            <person name="Spatafora J."/>
            <person name="Crous P."/>
            <person name="Grigoriev I."/>
        </authorList>
    </citation>
    <scope>NUCLEOTIDE SEQUENCE</scope>
    <source>
        <strain evidence="1">CBS 113818</strain>
    </source>
</reference>
<evidence type="ECO:0000313" key="1">
    <source>
        <dbReference type="EMBL" id="KAF2824940.1"/>
    </source>
</evidence>
<evidence type="ECO:0000313" key="2">
    <source>
        <dbReference type="Proteomes" id="UP000799424"/>
    </source>
</evidence>
<dbReference type="Proteomes" id="UP000799424">
    <property type="component" value="Unassembled WGS sequence"/>
</dbReference>
<dbReference type="EMBL" id="MU006229">
    <property type="protein sequence ID" value="KAF2824940.1"/>
    <property type="molecule type" value="Genomic_DNA"/>
</dbReference>
<organism evidence="1 2">
    <name type="scientific">Ophiobolus disseminans</name>
    <dbReference type="NCBI Taxonomy" id="1469910"/>
    <lineage>
        <taxon>Eukaryota</taxon>
        <taxon>Fungi</taxon>
        <taxon>Dikarya</taxon>
        <taxon>Ascomycota</taxon>
        <taxon>Pezizomycotina</taxon>
        <taxon>Dothideomycetes</taxon>
        <taxon>Pleosporomycetidae</taxon>
        <taxon>Pleosporales</taxon>
        <taxon>Pleosporineae</taxon>
        <taxon>Phaeosphaeriaceae</taxon>
        <taxon>Ophiobolus</taxon>
    </lineage>
</organism>
<name>A0A6A6ZV45_9PLEO</name>
<accession>A0A6A6ZV45</accession>
<dbReference type="AlphaFoldDB" id="A0A6A6ZV45"/>